<dbReference type="InterPro" id="IPR014815">
    <property type="entry name" value="PLC-beta_C"/>
</dbReference>
<dbReference type="InterPro" id="IPR037862">
    <property type="entry name" value="PLC-beta_PH"/>
</dbReference>
<dbReference type="InterPro" id="IPR042531">
    <property type="entry name" value="PLC-beta_C_sf"/>
</dbReference>
<dbReference type="Pfam" id="PF00388">
    <property type="entry name" value="PI-PLC-X"/>
    <property type="match status" value="1"/>
</dbReference>
<dbReference type="InterPro" id="IPR011992">
    <property type="entry name" value="EF-hand-dom_pair"/>
</dbReference>
<dbReference type="SUPFAM" id="SSF49562">
    <property type="entry name" value="C2 domain (Calcium/lipid-binding domain, CaLB)"/>
    <property type="match status" value="1"/>
</dbReference>
<evidence type="ECO:0000256" key="13">
    <source>
        <dbReference type="SAM" id="Coils"/>
    </source>
</evidence>
<dbReference type="GO" id="GO:0016042">
    <property type="term" value="P:lipid catabolic process"/>
    <property type="evidence" value="ECO:0007669"/>
    <property type="project" value="UniProtKB-KW"/>
</dbReference>
<dbReference type="Proteomes" id="UP000472272">
    <property type="component" value="Chromosome 1"/>
</dbReference>
<dbReference type="SUPFAM" id="SSF47473">
    <property type="entry name" value="EF-hand"/>
    <property type="match status" value="1"/>
</dbReference>
<dbReference type="PANTHER" id="PTHR10336:SF10">
    <property type="entry name" value="1-PHOSPHATIDYLINOSITOL 4,5-BISPHOSPHATE PHOSPHODIESTERASE BETA-2"/>
    <property type="match status" value="1"/>
</dbReference>
<dbReference type="Gene3D" id="2.30.29.240">
    <property type="match status" value="1"/>
</dbReference>
<keyword evidence="18" id="KW-1185">Reference proteome</keyword>
<dbReference type="InterPro" id="IPR000909">
    <property type="entry name" value="PLipase_C_PInositol-sp_X_dom"/>
</dbReference>
<sequence length="987" mass="113247">MSVLTPILTPPEVKEYMSRGERFIKWDDDTASASPVILRVDPKGFYLYWTLQSKEMEFLEITSIRDTRIGKFAKIPKSQKLRDVFNLDFPDNNFFLKTLTVVSGPDLVDLTFHNFVSYKENVGKVFKNYKRDWVGLKLQLNSEGKIPVRNIFQAFPADRKRVEAALSACHLPKGKNDGINPEDFPEAVYKTFLMNLCPRPEIDEIFTSHHSKAKPYMTKDHLTKFINKKQRDSHLNDMLFPPAKPQQVQGLIDKYEPSGMNIQRGQLSPEGMVWFLCGPENSIVSQDKLLLHQDMSQPLSHYFINSSHNTYLTAGQFSGISSPEMYRQTLLAGCRCVELDCWKGRPPDEEPIITHGFTMTTEILFKDAIEAIAESAFKTSPYPVILSFENHVDSPKQQAKMAEYCRTIFGDMLLTEPLEKFPLKPGVPLPSPQDLMGKILIKNKKNQFIPGENQETLKKARSLEDISGEVTEEVSEVEEDMGNLDEEEIKKMQSDEGTAGLEVTAYEEMSSLVNYIQPIKFECFENSAQKNRSYVVSSFTEMKAYDLLTKSPIQFVDYNKRQMSRIYPKGTRMDSSNYMPQMFWNVGCQMVALNFQTTDIPMQQNLALFEFNGQSGYILKHDFMRRPDKQFDPFSVDRIDVVVASTLSITILSGQFLSERSVRSYVEVELYGLPGDPKRRYRTKMSPNANSINPVWKEDAFVFEKILMPELASLRIVVWEEGGKFIGQRVIPITAVRSGYHHVCLRSESNMPLTMPSLFVYVEMKDYVPDSWADLTMALSNPIKFFNAHDKKSEKSQEDTPEVKRSFKWTVKMSGNLASRLSRCISFSCCVSELQTASFEELQQMKNFGKLLKKQEKDLKDVERKTVKRKEELLQKYAVLFMELGTQAGKKKMPCPPKTQKKKRRNAGEMAESPPDNRVLELKGKLEKELMQLGEEQYDAIRKKKELHATEVQIGGLLPFPYLTFGLQYSGTSGYRHFRLQTPLTQK</sequence>
<keyword evidence="5 12" id="KW-0442">Lipid degradation</keyword>
<evidence type="ECO:0000256" key="5">
    <source>
        <dbReference type="ARBA" id="ARBA00022963"/>
    </source>
</evidence>
<dbReference type="AlphaFoldDB" id="A0A670K2X3"/>
<comment type="catalytic activity">
    <reaction evidence="8">
        <text>a 1,2-diacyl-sn-glycero-3-phospho-(1D-myo-inositol-4,5-bisphosphate) + H2O = 1D-myo-inositol 1,4,5-trisphosphate + a 1,2-diacyl-sn-glycerol + H(+)</text>
        <dbReference type="Rhea" id="RHEA:33179"/>
        <dbReference type="ChEBI" id="CHEBI:15377"/>
        <dbReference type="ChEBI" id="CHEBI:15378"/>
        <dbReference type="ChEBI" id="CHEBI:17815"/>
        <dbReference type="ChEBI" id="CHEBI:58456"/>
        <dbReference type="ChEBI" id="CHEBI:203600"/>
        <dbReference type="EC" id="3.1.4.11"/>
    </reaction>
    <physiologicalReaction direction="left-to-right" evidence="8">
        <dbReference type="Rhea" id="RHEA:33180"/>
    </physiologicalReaction>
</comment>
<evidence type="ECO:0000256" key="4">
    <source>
        <dbReference type="ARBA" id="ARBA00022837"/>
    </source>
</evidence>
<evidence type="ECO:0000256" key="2">
    <source>
        <dbReference type="ARBA" id="ARBA00022553"/>
    </source>
</evidence>
<dbReference type="Ensembl" id="ENSPMRT00000031084.1">
    <property type="protein sequence ID" value="ENSPMRP00000029307.1"/>
    <property type="gene ID" value="ENSPMRG00000018802.1"/>
</dbReference>
<dbReference type="InterPro" id="IPR053945">
    <property type="entry name" value="PLCB1-4-like_EFh"/>
</dbReference>
<feature type="compositionally biased region" description="Basic residues" evidence="14">
    <location>
        <begin position="890"/>
        <end position="905"/>
    </location>
</feature>
<feature type="binding site" evidence="11">
    <location>
        <position position="389"/>
    </location>
    <ligand>
        <name>Ca(2+)</name>
        <dbReference type="ChEBI" id="CHEBI:29108"/>
    </ligand>
</feature>
<dbReference type="GO" id="GO:0046488">
    <property type="term" value="P:phosphatidylinositol metabolic process"/>
    <property type="evidence" value="ECO:0007669"/>
    <property type="project" value="TreeGrafter"/>
</dbReference>
<proteinExistence type="predicted"/>
<gene>
    <name evidence="17" type="primary">PLCB2</name>
</gene>
<feature type="binding site" evidence="11">
    <location>
        <position position="340"/>
    </location>
    <ligand>
        <name>Ca(2+)</name>
        <dbReference type="ChEBI" id="CHEBI:29108"/>
    </ligand>
</feature>
<dbReference type="SMART" id="SM00148">
    <property type="entry name" value="PLCXc"/>
    <property type="match status" value="1"/>
</dbReference>
<feature type="binding site" evidence="11">
    <location>
        <position position="309"/>
    </location>
    <ligand>
        <name>Ca(2+)</name>
        <dbReference type="ChEBI" id="CHEBI:29108"/>
    </ligand>
</feature>
<feature type="domain" description="PI-PLC Y-box" evidence="16">
    <location>
        <begin position="509"/>
        <end position="625"/>
    </location>
</feature>
<dbReference type="PROSITE" id="PS50004">
    <property type="entry name" value="C2"/>
    <property type="match status" value="1"/>
</dbReference>
<dbReference type="GO" id="GO:0048015">
    <property type="term" value="P:phosphatidylinositol-mediated signaling"/>
    <property type="evidence" value="ECO:0007669"/>
    <property type="project" value="TreeGrafter"/>
</dbReference>
<organism evidence="17 18">
    <name type="scientific">Podarcis muralis</name>
    <name type="common">Wall lizard</name>
    <name type="synonym">Lacerta muralis</name>
    <dbReference type="NCBI Taxonomy" id="64176"/>
    <lineage>
        <taxon>Eukaryota</taxon>
        <taxon>Metazoa</taxon>
        <taxon>Chordata</taxon>
        <taxon>Craniata</taxon>
        <taxon>Vertebrata</taxon>
        <taxon>Euteleostomi</taxon>
        <taxon>Lepidosauria</taxon>
        <taxon>Squamata</taxon>
        <taxon>Bifurcata</taxon>
        <taxon>Unidentata</taxon>
        <taxon>Episquamata</taxon>
        <taxon>Laterata</taxon>
        <taxon>Lacertibaenia</taxon>
        <taxon>Lacertidae</taxon>
        <taxon>Podarcis</taxon>
    </lineage>
</organism>
<dbReference type="GO" id="GO:0005509">
    <property type="term" value="F:calcium ion binding"/>
    <property type="evidence" value="ECO:0007669"/>
    <property type="project" value="InterPro"/>
</dbReference>
<dbReference type="SUPFAM" id="SSF51695">
    <property type="entry name" value="PLC-like phosphodiesterases"/>
    <property type="match status" value="1"/>
</dbReference>
<evidence type="ECO:0000256" key="11">
    <source>
        <dbReference type="PIRSR" id="PIRSR000956-2"/>
    </source>
</evidence>
<evidence type="ECO:0000256" key="7">
    <source>
        <dbReference type="ARBA" id="ARBA00023224"/>
    </source>
</evidence>
<dbReference type="SMART" id="SM00239">
    <property type="entry name" value="C2"/>
    <property type="match status" value="1"/>
</dbReference>
<keyword evidence="13" id="KW-0175">Coiled coil</keyword>
<dbReference type="Pfam" id="PF08703">
    <property type="entry name" value="PLC-beta_C"/>
    <property type="match status" value="1"/>
</dbReference>
<dbReference type="CDD" id="cd08624">
    <property type="entry name" value="PI-PLCc_beta2"/>
    <property type="match status" value="1"/>
</dbReference>
<keyword evidence="3 12" id="KW-0378">Hydrolase</keyword>
<dbReference type="InterPro" id="IPR001711">
    <property type="entry name" value="PLipase_C_Pinositol-sp_Y"/>
</dbReference>
<feature type="region of interest" description="Disordered" evidence="14">
    <location>
        <begin position="890"/>
        <end position="915"/>
    </location>
</feature>
<dbReference type="GO" id="GO:0005737">
    <property type="term" value="C:cytoplasm"/>
    <property type="evidence" value="ECO:0007669"/>
    <property type="project" value="TreeGrafter"/>
</dbReference>
<feature type="active site" evidence="10">
    <location>
        <position position="308"/>
    </location>
</feature>
<dbReference type="PANTHER" id="PTHR10336">
    <property type="entry name" value="PHOSPHOINOSITIDE-SPECIFIC PHOSPHOLIPASE C FAMILY PROTEIN"/>
    <property type="match status" value="1"/>
</dbReference>
<evidence type="ECO:0000256" key="3">
    <source>
        <dbReference type="ARBA" id="ARBA00022801"/>
    </source>
</evidence>
<keyword evidence="4 11" id="KW-0106">Calcium</keyword>
<evidence type="ECO:0000256" key="14">
    <source>
        <dbReference type="SAM" id="MobiDB-lite"/>
    </source>
</evidence>
<feature type="binding site" evidence="11">
    <location>
        <position position="338"/>
    </location>
    <ligand>
        <name>Ca(2+)</name>
        <dbReference type="ChEBI" id="CHEBI:29108"/>
    </ligand>
</feature>
<keyword evidence="11" id="KW-0479">Metal-binding</keyword>
<dbReference type="SUPFAM" id="SSF50729">
    <property type="entry name" value="PH domain-like"/>
    <property type="match status" value="1"/>
</dbReference>
<comment type="cofactor">
    <cofactor evidence="11">
        <name>Ca(2+)</name>
        <dbReference type="ChEBI" id="CHEBI:29108"/>
    </cofactor>
    <text evidence="11">Binds 1 Ca(2+) ion per subunit.</text>
</comment>
<dbReference type="Pfam" id="PF22631">
    <property type="entry name" value="PLCB1-4-like_EFh"/>
    <property type="match status" value="1"/>
</dbReference>
<dbReference type="PROSITE" id="PS50007">
    <property type="entry name" value="PIPLC_X_DOMAIN"/>
    <property type="match status" value="1"/>
</dbReference>
<dbReference type="Gene3D" id="1.10.238.10">
    <property type="entry name" value="EF-hand"/>
    <property type="match status" value="1"/>
</dbReference>
<reference evidence="17 18" key="1">
    <citation type="journal article" date="2019" name="Proc. Natl. Acad. Sci. U.S.A.">
        <title>Regulatory changes in pterin and carotenoid genes underlie balanced color polymorphisms in the wall lizard.</title>
        <authorList>
            <person name="Andrade P."/>
            <person name="Pinho C."/>
            <person name="Perez I de Lanuza G."/>
            <person name="Afonso S."/>
            <person name="Brejcha J."/>
            <person name="Rubin C.J."/>
            <person name="Wallerman O."/>
            <person name="Pereira P."/>
            <person name="Sabatino S.J."/>
            <person name="Bellati A."/>
            <person name="Pellitteri-Rosa D."/>
            <person name="Bosakova Z."/>
            <person name="Bunikis I."/>
            <person name="Carretero M.A."/>
            <person name="Feiner N."/>
            <person name="Marsik P."/>
            <person name="Pauperio F."/>
            <person name="Salvi D."/>
            <person name="Soler L."/>
            <person name="While G.M."/>
            <person name="Uller T."/>
            <person name="Font E."/>
            <person name="Andersson L."/>
            <person name="Carneiro M."/>
        </authorList>
    </citation>
    <scope>NUCLEOTIDE SEQUENCE</scope>
</reference>
<feature type="domain" description="C2" evidence="15">
    <location>
        <begin position="625"/>
        <end position="753"/>
    </location>
</feature>
<dbReference type="PIRSF" id="PIRSF000956">
    <property type="entry name" value="PLC-beta"/>
    <property type="match status" value="1"/>
</dbReference>
<dbReference type="GO" id="GO:0004435">
    <property type="term" value="F:phosphatidylinositol-4,5-bisphosphate phospholipase C activity"/>
    <property type="evidence" value="ECO:0007669"/>
    <property type="project" value="UniProtKB-EC"/>
</dbReference>
<feature type="coiled-coil region" evidence="13">
    <location>
        <begin position="845"/>
        <end position="872"/>
    </location>
</feature>
<dbReference type="InterPro" id="IPR016280">
    <property type="entry name" value="PLC-beta"/>
</dbReference>
<evidence type="ECO:0000313" key="17">
    <source>
        <dbReference type="Ensembl" id="ENSPMRP00000029307.1"/>
    </source>
</evidence>
<evidence type="ECO:0000256" key="8">
    <source>
        <dbReference type="ARBA" id="ARBA00023674"/>
    </source>
</evidence>
<accession>A0A670K2X3</accession>
<evidence type="ECO:0000259" key="16">
    <source>
        <dbReference type="PROSITE" id="PS50008"/>
    </source>
</evidence>
<dbReference type="InterPro" id="IPR035892">
    <property type="entry name" value="C2_domain_sf"/>
</dbReference>
<dbReference type="Pfam" id="PF00168">
    <property type="entry name" value="C2"/>
    <property type="match status" value="1"/>
</dbReference>
<dbReference type="FunFam" id="2.60.40.150:FF:000105">
    <property type="entry name" value="1-phosphatidylinositol 4,5-bisphosphate phosphodiesterase"/>
    <property type="match status" value="1"/>
</dbReference>
<dbReference type="SMART" id="SM00149">
    <property type="entry name" value="PLCYc"/>
    <property type="match status" value="1"/>
</dbReference>
<dbReference type="PROSITE" id="PS50008">
    <property type="entry name" value="PIPLC_Y_DOMAIN"/>
    <property type="match status" value="1"/>
</dbReference>
<dbReference type="Pfam" id="PF00387">
    <property type="entry name" value="PI-PLC-Y"/>
    <property type="match status" value="1"/>
</dbReference>
<dbReference type="InterPro" id="IPR017946">
    <property type="entry name" value="PLC-like_Pdiesterase_TIM-brl"/>
</dbReference>
<dbReference type="PRINTS" id="PR00390">
    <property type="entry name" value="PHPHLIPASEC"/>
</dbReference>
<dbReference type="InterPro" id="IPR000008">
    <property type="entry name" value="C2_dom"/>
</dbReference>
<dbReference type="EC" id="3.1.4.11" evidence="1 12"/>
<protein>
    <recommendedName>
        <fullName evidence="1 12">Phosphoinositide phospholipase C</fullName>
        <ecNumber evidence="1 12">3.1.4.11</ecNumber>
    </recommendedName>
</protein>
<evidence type="ECO:0000256" key="6">
    <source>
        <dbReference type="ARBA" id="ARBA00023098"/>
    </source>
</evidence>
<keyword evidence="2" id="KW-0597">Phosphoprotein</keyword>
<dbReference type="GO" id="GO:0007186">
    <property type="term" value="P:G protein-coupled receptor signaling pathway"/>
    <property type="evidence" value="ECO:0007669"/>
    <property type="project" value="TreeGrafter"/>
</dbReference>
<dbReference type="CDD" id="cd13361">
    <property type="entry name" value="PH_PLC_beta"/>
    <property type="match status" value="1"/>
</dbReference>
<evidence type="ECO:0000256" key="12">
    <source>
        <dbReference type="RuleBase" id="RU361133"/>
    </source>
</evidence>
<keyword evidence="6 12" id="KW-0443">Lipid metabolism</keyword>
<evidence type="ECO:0000313" key="18">
    <source>
        <dbReference type="Proteomes" id="UP000472272"/>
    </source>
</evidence>
<dbReference type="Gene3D" id="3.20.20.190">
    <property type="entry name" value="Phosphatidylinositol (PI) phosphodiesterase"/>
    <property type="match status" value="1"/>
</dbReference>
<dbReference type="FunFam" id="1.10.238.10:FF:000024">
    <property type="entry name" value="1-phosphatidylinositol 4,5-bisphosphate phosphodiesterase"/>
    <property type="match status" value="1"/>
</dbReference>
<evidence type="ECO:0000259" key="15">
    <source>
        <dbReference type="PROSITE" id="PS50004"/>
    </source>
</evidence>
<reference evidence="17" key="3">
    <citation type="submission" date="2025-09" db="UniProtKB">
        <authorList>
            <consortium name="Ensembl"/>
        </authorList>
    </citation>
    <scope>IDENTIFICATION</scope>
</reference>
<dbReference type="CDD" id="cd00275">
    <property type="entry name" value="C2_PLC_like"/>
    <property type="match status" value="1"/>
</dbReference>
<evidence type="ECO:0000256" key="9">
    <source>
        <dbReference type="ARBA" id="ARBA00023726"/>
    </source>
</evidence>
<evidence type="ECO:0000256" key="10">
    <source>
        <dbReference type="PIRSR" id="PIRSR000956-1"/>
    </source>
</evidence>
<dbReference type="Gene3D" id="2.60.40.150">
    <property type="entry name" value="C2 domain"/>
    <property type="match status" value="1"/>
</dbReference>
<name>A0A670K2X3_PODMU</name>
<dbReference type="InterPro" id="IPR046969">
    <property type="entry name" value="PLCbeta2_EF"/>
</dbReference>
<feature type="active site" evidence="10">
    <location>
        <position position="355"/>
    </location>
</feature>
<dbReference type="GeneTree" id="ENSGT00940000159326"/>
<dbReference type="CDD" id="cd16209">
    <property type="entry name" value="EFh_PI-PLCbeta2"/>
    <property type="match status" value="1"/>
</dbReference>
<dbReference type="Pfam" id="PF17787">
    <property type="entry name" value="PH_14"/>
    <property type="match status" value="1"/>
</dbReference>
<dbReference type="InterPro" id="IPR001192">
    <property type="entry name" value="PI-PLC_fam"/>
</dbReference>
<dbReference type="SUPFAM" id="SSF69989">
    <property type="entry name" value="C-terminal domain of PLC-beta"/>
    <property type="match status" value="1"/>
</dbReference>
<comment type="catalytic activity">
    <reaction evidence="9">
        <text>a 1,2-diacyl-sn-glycero-3-phospho-(1D-myo-inositol) + H2O = 1D-myo-inositol 1-phosphate + a 1,2-diacyl-sn-glycerol + H(+)</text>
        <dbReference type="Rhea" id="RHEA:43484"/>
        <dbReference type="ChEBI" id="CHEBI:15377"/>
        <dbReference type="ChEBI" id="CHEBI:15378"/>
        <dbReference type="ChEBI" id="CHEBI:17815"/>
        <dbReference type="ChEBI" id="CHEBI:57880"/>
        <dbReference type="ChEBI" id="CHEBI:58433"/>
    </reaction>
    <physiologicalReaction direction="left-to-right" evidence="9">
        <dbReference type="Rhea" id="RHEA:43485"/>
    </physiologicalReaction>
</comment>
<dbReference type="Gene3D" id="1.20.1230.10">
    <property type="entry name" value="Phospholipase C beta, distal C-terminal domain"/>
    <property type="match status" value="1"/>
</dbReference>
<keyword evidence="7" id="KW-0807">Transducer</keyword>
<dbReference type="GO" id="GO:0051209">
    <property type="term" value="P:release of sequestered calcium ion into cytosol"/>
    <property type="evidence" value="ECO:0007669"/>
    <property type="project" value="TreeGrafter"/>
</dbReference>
<reference evidence="17" key="2">
    <citation type="submission" date="2025-08" db="UniProtKB">
        <authorList>
            <consortium name="Ensembl"/>
        </authorList>
    </citation>
    <scope>IDENTIFICATION</scope>
</reference>
<evidence type="ECO:0000256" key="1">
    <source>
        <dbReference type="ARBA" id="ARBA00012368"/>
    </source>
</evidence>
<dbReference type="InterPro" id="IPR028403">
    <property type="entry name" value="PLC-beta2_cat"/>
</dbReference>